<dbReference type="InterPro" id="IPR046346">
    <property type="entry name" value="Aminoacid_DH-like_N_sf"/>
</dbReference>
<evidence type="ECO:0000256" key="5">
    <source>
        <dbReference type="ARBA" id="ARBA00022679"/>
    </source>
</evidence>
<evidence type="ECO:0000256" key="2">
    <source>
        <dbReference type="ARBA" id="ARBA00004871"/>
    </source>
</evidence>
<name>A0AAE3FK36_9BACT</name>
<dbReference type="GO" id="GO:0004764">
    <property type="term" value="F:shikimate 3-dehydrogenase (NADP+) activity"/>
    <property type="evidence" value="ECO:0007669"/>
    <property type="project" value="InterPro"/>
</dbReference>
<accession>A0AAE3FK36</accession>
<protein>
    <recommendedName>
        <fullName evidence="3 12">Shikimate kinase</fullName>
        <shortName evidence="12">SK</shortName>
        <ecNumber evidence="3 12">2.7.1.71</ecNumber>
    </recommendedName>
</protein>
<gene>
    <name evidence="12" type="primary">aroK</name>
    <name evidence="14" type="ORF">MR241_06840</name>
</gene>
<evidence type="ECO:0000313" key="15">
    <source>
        <dbReference type="Proteomes" id="UP001139365"/>
    </source>
</evidence>
<evidence type="ECO:0000256" key="11">
    <source>
        <dbReference type="ARBA" id="ARBA00048567"/>
    </source>
</evidence>
<comment type="subunit">
    <text evidence="12">Monomer.</text>
</comment>
<dbReference type="InterPro" id="IPR036291">
    <property type="entry name" value="NAD(P)-bd_dom_sf"/>
</dbReference>
<dbReference type="Pfam" id="PF08501">
    <property type="entry name" value="Shikimate_dh_N"/>
    <property type="match status" value="1"/>
</dbReference>
<keyword evidence="12" id="KW-0963">Cytoplasm</keyword>
<comment type="caution">
    <text evidence="12">Lacks conserved residue(s) required for the propagation of feature annotation.</text>
</comment>
<evidence type="ECO:0000256" key="4">
    <source>
        <dbReference type="ARBA" id="ARBA00022605"/>
    </source>
</evidence>
<dbReference type="EMBL" id="JALEMU010000111">
    <property type="protein sequence ID" value="MCI5755993.1"/>
    <property type="molecule type" value="Genomic_DNA"/>
</dbReference>
<keyword evidence="9" id="KW-0560">Oxidoreductase</keyword>
<dbReference type="InterPro" id="IPR022893">
    <property type="entry name" value="Shikimate_DH_fam"/>
</dbReference>
<keyword evidence="4 12" id="KW-0028">Amino-acid biosynthesis</keyword>
<sequence length="436" mass="47587">MEYGLIGEKLGHSFSEIIHREFGEYDYRLHEIPRGELDAFMAARDFRGINVTIPYKKDVIPCLDHTDPAAEKIGAVNTVVNRDGKLYGYNTDITGITALIKRVLARSGRTDLSGLTVLIAGTGGTSLTAVAAARGLGAVNVIRMSRTGRDGATTYYRAEKRHSDAGFLINCTPCGMYPDDESIPVRLSRFGSLVGVVDVIYNPLRTRLVRAALKAGIPAEGGLYMLVSQAVAAYELFTEKKADGGLTDRIYAELMGSLENIVLIGMPSSGKTTVGKYIAKKTGREFTDTDRVIVKNAGKDIKTIFAESGEAAFREIETETIRSLSCGNTGKVIATGGGAVLNVLNIERLKRNGRVYWLDRPLAALMPTSDRPVTSDRESLARTFHFRYPKYKAYCDVRISARKNVPTTAEKVIAEFVKHSSPSSGDRADRTRGEGK</sequence>
<dbReference type="Gene3D" id="3.40.50.720">
    <property type="entry name" value="NAD(P)-binding Rossmann-like Domain"/>
    <property type="match status" value="1"/>
</dbReference>
<feature type="binding site" evidence="12">
    <location>
        <position position="272"/>
    </location>
    <ligand>
        <name>Mg(2+)</name>
        <dbReference type="ChEBI" id="CHEBI:18420"/>
    </ligand>
</feature>
<dbReference type="PROSITE" id="PS01128">
    <property type="entry name" value="SHIKIMATE_KINASE"/>
    <property type="match status" value="1"/>
</dbReference>
<dbReference type="GO" id="GO:0009423">
    <property type="term" value="P:chorismate biosynthetic process"/>
    <property type="evidence" value="ECO:0007669"/>
    <property type="project" value="UniProtKB-UniRule"/>
</dbReference>
<dbReference type="AlphaFoldDB" id="A0AAE3FK36"/>
<feature type="binding site" evidence="12">
    <location>
        <position position="314"/>
    </location>
    <ligand>
        <name>substrate</name>
    </ligand>
</feature>
<dbReference type="GO" id="GO:0009073">
    <property type="term" value="P:aromatic amino acid family biosynthetic process"/>
    <property type="evidence" value="ECO:0007669"/>
    <property type="project" value="UniProtKB-KW"/>
</dbReference>
<dbReference type="EC" id="2.7.1.71" evidence="3 12"/>
<dbReference type="SUPFAM" id="SSF51735">
    <property type="entry name" value="NAD(P)-binding Rossmann-fold domains"/>
    <property type="match status" value="1"/>
</dbReference>
<keyword evidence="6 12" id="KW-0547">Nucleotide-binding</keyword>
<evidence type="ECO:0000256" key="8">
    <source>
        <dbReference type="ARBA" id="ARBA00022840"/>
    </source>
</evidence>
<comment type="pathway">
    <text evidence="2">Metabolic intermediate biosynthesis; chorismate biosynthesis; chorismate from D-erythrose 4-phosphate and phosphoenolpyruvate: step 4/7.</text>
</comment>
<dbReference type="InterPro" id="IPR013708">
    <property type="entry name" value="Shikimate_DH-bd_N"/>
</dbReference>
<feature type="binding site" evidence="12">
    <location>
        <position position="290"/>
    </location>
    <ligand>
        <name>substrate</name>
    </ligand>
</feature>
<evidence type="ECO:0000259" key="13">
    <source>
        <dbReference type="Pfam" id="PF08501"/>
    </source>
</evidence>
<reference evidence="14 15" key="1">
    <citation type="submission" date="2022-03" db="EMBL/GenBank/DDBJ databases">
        <title>Metagenome-assembled genomes from swine fecal metagenomes.</title>
        <authorList>
            <person name="Holman D.B."/>
            <person name="Kommadath A."/>
        </authorList>
    </citation>
    <scope>NUCLEOTIDE SEQUENCE [LARGE SCALE GENOMIC DNA]</scope>
    <source>
        <strain evidence="14">SUG147</strain>
    </source>
</reference>
<dbReference type="InterPro" id="IPR027417">
    <property type="entry name" value="P-loop_NTPase"/>
</dbReference>
<evidence type="ECO:0000256" key="10">
    <source>
        <dbReference type="ARBA" id="ARBA00023141"/>
    </source>
</evidence>
<evidence type="ECO:0000256" key="7">
    <source>
        <dbReference type="ARBA" id="ARBA00022777"/>
    </source>
</evidence>
<feature type="binding site" evidence="12">
    <location>
        <begin position="268"/>
        <end position="273"/>
    </location>
    <ligand>
        <name>ATP</name>
        <dbReference type="ChEBI" id="CHEBI:30616"/>
    </ligand>
</feature>
<evidence type="ECO:0000256" key="1">
    <source>
        <dbReference type="ARBA" id="ARBA00004842"/>
    </source>
</evidence>
<comment type="similarity">
    <text evidence="12">Belongs to the shikimate kinase family.</text>
</comment>
<keyword evidence="12" id="KW-0479">Metal-binding</keyword>
<proteinExistence type="inferred from homology"/>
<keyword evidence="7 12" id="KW-0418">Kinase</keyword>
<dbReference type="InterPro" id="IPR031322">
    <property type="entry name" value="Shikimate/glucono_kinase"/>
</dbReference>
<keyword evidence="10 12" id="KW-0057">Aromatic amino acid biosynthesis</keyword>
<feature type="domain" description="Shikimate dehydrogenase substrate binding N-terminal" evidence="13">
    <location>
        <begin position="5"/>
        <end position="79"/>
    </location>
</feature>
<dbReference type="SUPFAM" id="SSF53223">
    <property type="entry name" value="Aminoacid dehydrogenase-like, N-terminal domain"/>
    <property type="match status" value="1"/>
</dbReference>
<keyword evidence="12" id="KW-0460">Magnesium</keyword>
<dbReference type="Gene3D" id="3.40.50.10860">
    <property type="entry name" value="Leucine Dehydrogenase, chain A, domain 1"/>
    <property type="match status" value="1"/>
</dbReference>
<feature type="binding site" evidence="12">
    <location>
        <position position="387"/>
    </location>
    <ligand>
        <name>substrate</name>
    </ligand>
</feature>
<dbReference type="Proteomes" id="UP001139365">
    <property type="component" value="Unassembled WGS sequence"/>
</dbReference>
<dbReference type="GO" id="GO:0000287">
    <property type="term" value="F:magnesium ion binding"/>
    <property type="evidence" value="ECO:0007669"/>
    <property type="project" value="UniProtKB-UniRule"/>
</dbReference>
<evidence type="ECO:0000256" key="9">
    <source>
        <dbReference type="ARBA" id="ARBA00023002"/>
    </source>
</evidence>
<comment type="function">
    <text evidence="12">Catalyzes the specific phosphorylation of the 3-hydroxyl group of shikimic acid using ATP as a cosubstrate.</text>
</comment>
<dbReference type="GO" id="GO:0005737">
    <property type="term" value="C:cytoplasm"/>
    <property type="evidence" value="ECO:0007669"/>
    <property type="project" value="UniProtKB-SubCell"/>
</dbReference>
<feature type="binding site" evidence="12">
    <location>
        <position position="371"/>
    </location>
    <ligand>
        <name>ATP</name>
        <dbReference type="ChEBI" id="CHEBI:30616"/>
    </ligand>
</feature>
<feature type="binding site" evidence="12">
    <location>
        <position position="337"/>
    </location>
    <ligand>
        <name>substrate</name>
    </ligand>
</feature>
<dbReference type="PANTHER" id="PTHR21089:SF1">
    <property type="entry name" value="BIFUNCTIONAL 3-DEHYDROQUINATE DEHYDRATASE_SHIKIMATE DEHYDROGENASE, CHLOROPLASTIC"/>
    <property type="match status" value="1"/>
</dbReference>
<dbReference type="InterPro" id="IPR000623">
    <property type="entry name" value="Shikimate_kinase/TSH1"/>
</dbReference>
<dbReference type="CDD" id="cd00464">
    <property type="entry name" value="SK"/>
    <property type="match status" value="1"/>
</dbReference>
<dbReference type="PANTHER" id="PTHR21089">
    <property type="entry name" value="SHIKIMATE DEHYDROGENASE"/>
    <property type="match status" value="1"/>
</dbReference>
<evidence type="ECO:0000256" key="12">
    <source>
        <dbReference type="HAMAP-Rule" id="MF_00109"/>
    </source>
</evidence>
<dbReference type="GO" id="GO:0004765">
    <property type="term" value="F:shikimate kinase activity"/>
    <property type="evidence" value="ECO:0007669"/>
    <property type="project" value="UniProtKB-UniRule"/>
</dbReference>
<evidence type="ECO:0000256" key="6">
    <source>
        <dbReference type="ARBA" id="ARBA00022741"/>
    </source>
</evidence>
<dbReference type="Gene3D" id="3.40.50.300">
    <property type="entry name" value="P-loop containing nucleotide triphosphate hydrolases"/>
    <property type="match status" value="1"/>
</dbReference>
<dbReference type="GO" id="GO:0005524">
    <property type="term" value="F:ATP binding"/>
    <property type="evidence" value="ECO:0007669"/>
    <property type="project" value="UniProtKB-UniRule"/>
</dbReference>
<organism evidence="14 15">
    <name type="scientific">Candidatus Colimorpha enterica</name>
    <dbReference type="NCBI Taxonomy" id="3083063"/>
    <lineage>
        <taxon>Bacteria</taxon>
        <taxon>Pseudomonadati</taxon>
        <taxon>Bacteroidota</taxon>
        <taxon>Bacteroidia</taxon>
        <taxon>Bacteroidales</taxon>
        <taxon>Candidatus Colimorpha</taxon>
    </lineage>
</organism>
<comment type="subcellular location">
    <subcellularLocation>
        <location evidence="12">Cytoplasm</location>
    </subcellularLocation>
</comment>
<comment type="pathway">
    <text evidence="1 12">Metabolic intermediate biosynthesis; chorismate biosynthesis; chorismate from D-erythrose 4-phosphate and phosphoenolpyruvate: step 5/7.</text>
</comment>
<comment type="cofactor">
    <cofactor evidence="12">
        <name>Mg(2+)</name>
        <dbReference type="ChEBI" id="CHEBI:18420"/>
    </cofactor>
    <text evidence="12">Binds 1 Mg(2+) ion per subunit.</text>
</comment>
<comment type="catalytic activity">
    <reaction evidence="11 12">
        <text>shikimate + ATP = 3-phosphoshikimate + ADP + H(+)</text>
        <dbReference type="Rhea" id="RHEA:13121"/>
        <dbReference type="ChEBI" id="CHEBI:15378"/>
        <dbReference type="ChEBI" id="CHEBI:30616"/>
        <dbReference type="ChEBI" id="CHEBI:36208"/>
        <dbReference type="ChEBI" id="CHEBI:145989"/>
        <dbReference type="ChEBI" id="CHEBI:456216"/>
        <dbReference type="EC" id="2.7.1.71"/>
    </reaction>
</comment>
<dbReference type="Pfam" id="PF01202">
    <property type="entry name" value="SKI"/>
    <property type="match status" value="1"/>
</dbReference>
<keyword evidence="5 12" id="KW-0808">Transferase</keyword>
<dbReference type="HAMAP" id="MF_00109">
    <property type="entry name" value="Shikimate_kinase"/>
    <property type="match status" value="1"/>
</dbReference>
<dbReference type="SUPFAM" id="SSF52540">
    <property type="entry name" value="P-loop containing nucleoside triphosphate hydrolases"/>
    <property type="match status" value="1"/>
</dbReference>
<keyword evidence="8 12" id="KW-0067">ATP-binding</keyword>
<evidence type="ECO:0000256" key="3">
    <source>
        <dbReference type="ARBA" id="ARBA00012154"/>
    </source>
</evidence>
<dbReference type="PRINTS" id="PR01100">
    <property type="entry name" value="SHIKIMTKNASE"/>
</dbReference>
<comment type="caution">
    <text evidence="14">The sequence shown here is derived from an EMBL/GenBank/DDBJ whole genome shotgun (WGS) entry which is preliminary data.</text>
</comment>
<dbReference type="GO" id="GO:0019632">
    <property type="term" value="P:shikimate metabolic process"/>
    <property type="evidence" value="ECO:0007669"/>
    <property type="project" value="TreeGrafter"/>
</dbReference>
<dbReference type="CDD" id="cd01065">
    <property type="entry name" value="NAD_bind_Shikimate_DH"/>
    <property type="match status" value="1"/>
</dbReference>
<evidence type="ECO:0000313" key="14">
    <source>
        <dbReference type="EMBL" id="MCI5755993.1"/>
    </source>
</evidence>
<dbReference type="InterPro" id="IPR023000">
    <property type="entry name" value="Shikimate_kinase_CS"/>
</dbReference>
<dbReference type="GO" id="GO:0008652">
    <property type="term" value="P:amino acid biosynthetic process"/>
    <property type="evidence" value="ECO:0007669"/>
    <property type="project" value="UniProtKB-KW"/>
</dbReference>